<name>A0A1Y3DVK8_PLAKN</name>
<dbReference type="Gene3D" id="3.40.50.300">
    <property type="entry name" value="P-loop containing nucleotide triphosphate hydrolases"/>
    <property type="match status" value="1"/>
</dbReference>
<dbReference type="Proteomes" id="UP000195012">
    <property type="component" value="Unassembled WGS sequence"/>
</dbReference>
<dbReference type="GO" id="GO:0030970">
    <property type="term" value="P:retrograde protein transport, ER to cytosol"/>
    <property type="evidence" value="ECO:0007669"/>
    <property type="project" value="TreeGrafter"/>
</dbReference>
<sequence>MRSSRNDQAPIENFCVYCRSNQTFSYLKKWDAEGSSREVLSNEYQRIVLKKAVKYKWIKNLSCAECHLNVVECLQKDDRTEQQRGKCSRRDEDASATSPMMASTIGGEFLTVNRRFLKNEMRMKEAKFLERRNRRRFKPRVFVDTDSRVEVGAARRGDIHDSQVKGATTHKGGKVKEAIKGKYLFNVVGRAKYYRRVSKVWLQRFLRKSGPVYKNVAKQLINFLVIKNLQIFDVELWNTFFKKKVTNHMNTNMYFVLGKEGSEKEKFLEDLFLSFPFVYASDRVFVVDLGQYGRCPIVSDCRYVINSVGTLNGGDLAVGRSSTPIKGGNSSPSKGGNSSPSSGRSSSLSSGRSSSSSNAHSGTEKRGPYVNNIIYSNLNEIIQKEEGVRGLTQRRGSLQDIDPCNENLEYILLSVTRIALAKQFVSKKELLRRVSMLVESSRLGKGLAQTGESLSKKKFLRMEKAKMNKRARGLNLFNGGYSFLLIKNMDKLNDLQIPPLRKSCIIQVILKYLYLWKELNLNVHAFVLSSEGEGHTGESTHGGTADLHGVNHLGEFLSNCASFEFPTFELPPFLREAQRRQYLAHLFKEKGVLCSKENLQQVAEITTSFNKADLEKLCRDECRERFIHAVRRGEMVHSASVGTGELLNMGEVLNTFEQSKGVCANRGDTPESNFFHKTLNLQTESHAVIRTHEIELYKGEKRGRPNKVSHLRSVSLLKDDTHSGEDNGLDSVIAEEELVGNLREEVVRFFLSTCERDHPSEKIRSEPPTGILVHGKSGSGKTFLAQKIIDECNCTSLVINCSHVFNKVMGESEKFLNDIFVYAGGRVGPCVILFDGIENICYNTKGSSSHGSSKFTERLKLCFYQHLDRIHFQNKWGFDRRASGKVLIIATTTDLSNVDINLLVEHRLRHVFCTKEFHRWQDSDVLRLVRNCLQRCNVHADMFIRSVEFEKFFREYILSRKGRLTPLYVSNLCRDAVARHVRRVIACAGREPNDGISVEDFLWAAKNANT</sequence>
<feature type="region of interest" description="Disordered" evidence="3">
    <location>
        <begin position="322"/>
        <end position="365"/>
    </location>
</feature>
<dbReference type="OrthoDB" id="377311at2759"/>
<keyword evidence="2" id="KW-0067">ATP-binding</keyword>
<dbReference type="PANTHER" id="PTHR23077">
    <property type="entry name" value="AAA-FAMILY ATPASE"/>
    <property type="match status" value="1"/>
</dbReference>
<dbReference type="VEuPathDB" id="PlasmoDB:PKA1H_010017700"/>
<keyword evidence="1" id="KW-0547">Nucleotide-binding</keyword>
<dbReference type="eggNOG" id="KOG0730">
    <property type="taxonomic scope" value="Eukaryota"/>
</dbReference>
<dbReference type="GO" id="GO:0005634">
    <property type="term" value="C:nucleus"/>
    <property type="evidence" value="ECO:0007669"/>
    <property type="project" value="TreeGrafter"/>
</dbReference>
<feature type="compositionally biased region" description="Low complexity" evidence="3">
    <location>
        <begin position="326"/>
        <end position="357"/>
    </location>
</feature>
<proteinExistence type="predicted"/>
<comment type="caution">
    <text evidence="5">The sequence shown here is derived from an EMBL/GenBank/DDBJ whole genome shotgun (WGS) entry which is preliminary data.</text>
</comment>
<dbReference type="GO" id="GO:0051228">
    <property type="term" value="P:mitotic spindle disassembly"/>
    <property type="evidence" value="ECO:0007669"/>
    <property type="project" value="TreeGrafter"/>
</dbReference>
<dbReference type="InterPro" id="IPR003593">
    <property type="entry name" value="AAA+_ATPase"/>
</dbReference>
<dbReference type="Pfam" id="PF00004">
    <property type="entry name" value="AAA"/>
    <property type="match status" value="1"/>
</dbReference>
<dbReference type="AlphaFoldDB" id="A0A1Y3DVK8"/>
<reference evidence="5 6" key="1">
    <citation type="submission" date="2017-05" db="EMBL/GenBank/DDBJ databases">
        <title>PacBio assembly of a Plasmodium knowlesi genome sequence with Hi-C correction and manual annotation of the SICAvar gene family.</title>
        <authorList>
            <person name="Lapp S.A."/>
            <person name="Geraldo J.A."/>
            <person name="Chien J.-T."/>
            <person name="Ay F."/>
            <person name="Pakala S.B."/>
            <person name="Batugedara G."/>
            <person name="Humphrey J.C."/>
            <person name="Debarry J.D."/>
            <person name="Le Roch K.G."/>
            <person name="Galinski M.R."/>
            <person name="Kissinger J.C."/>
        </authorList>
    </citation>
    <scope>NUCLEOTIDE SEQUENCE [LARGE SCALE GENOMIC DNA]</scope>
    <source>
        <strain evidence="6">Malayan Strain Pk1 (A+)</strain>
    </source>
</reference>
<feature type="domain" description="AAA+ ATPase" evidence="4">
    <location>
        <begin position="767"/>
        <end position="922"/>
    </location>
</feature>
<dbReference type="InterPro" id="IPR050168">
    <property type="entry name" value="AAA_ATPase_domain"/>
</dbReference>
<dbReference type="GO" id="GO:0005829">
    <property type="term" value="C:cytosol"/>
    <property type="evidence" value="ECO:0007669"/>
    <property type="project" value="TreeGrafter"/>
</dbReference>
<accession>A0A1Y3DVK8</accession>
<evidence type="ECO:0000256" key="2">
    <source>
        <dbReference type="ARBA" id="ARBA00022840"/>
    </source>
</evidence>
<dbReference type="SMART" id="SM00382">
    <property type="entry name" value="AAA"/>
    <property type="match status" value="1"/>
</dbReference>
<organism evidence="5 6">
    <name type="scientific">Plasmodium knowlesi</name>
    <dbReference type="NCBI Taxonomy" id="5850"/>
    <lineage>
        <taxon>Eukaryota</taxon>
        <taxon>Sar</taxon>
        <taxon>Alveolata</taxon>
        <taxon>Apicomplexa</taxon>
        <taxon>Aconoidasida</taxon>
        <taxon>Haemosporida</taxon>
        <taxon>Plasmodiidae</taxon>
        <taxon>Plasmodium</taxon>
        <taxon>Plasmodium (Plasmodium)</taxon>
    </lineage>
</organism>
<dbReference type="VEuPathDB" id="PlasmoDB:PKNH_0112900"/>
<dbReference type="GO" id="GO:0031593">
    <property type="term" value="F:polyubiquitin modification-dependent protein binding"/>
    <property type="evidence" value="ECO:0007669"/>
    <property type="project" value="TreeGrafter"/>
</dbReference>
<dbReference type="InterPro" id="IPR027417">
    <property type="entry name" value="P-loop_NTPase"/>
</dbReference>
<evidence type="ECO:0000256" key="1">
    <source>
        <dbReference type="ARBA" id="ARBA00022741"/>
    </source>
</evidence>
<dbReference type="PANTHER" id="PTHR23077:SF171">
    <property type="entry name" value="NUCLEAR VALOSIN-CONTAINING PROTEIN-LIKE"/>
    <property type="match status" value="1"/>
</dbReference>
<evidence type="ECO:0000313" key="5">
    <source>
        <dbReference type="EMBL" id="OTN68712.1"/>
    </source>
</evidence>
<dbReference type="GO" id="GO:0034098">
    <property type="term" value="C:VCP-NPL4-UFD1 AAA ATPase complex"/>
    <property type="evidence" value="ECO:0007669"/>
    <property type="project" value="TreeGrafter"/>
</dbReference>
<dbReference type="VEuPathDB" id="PlasmoDB:PKNOH_S01021300"/>
<evidence type="ECO:0000256" key="3">
    <source>
        <dbReference type="SAM" id="MobiDB-lite"/>
    </source>
</evidence>
<evidence type="ECO:0000313" key="6">
    <source>
        <dbReference type="Proteomes" id="UP000195012"/>
    </source>
</evidence>
<dbReference type="GO" id="GO:0097352">
    <property type="term" value="P:autophagosome maturation"/>
    <property type="evidence" value="ECO:0007669"/>
    <property type="project" value="TreeGrafter"/>
</dbReference>
<dbReference type="EMBL" id="NETL01000015">
    <property type="protein sequence ID" value="OTN68712.1"/>
    <property type="molecule type" value="Genomic_DNA"/>
</dbReference>
<dbReference type="SUPFAM" id="SSF52540">
    <property type="entry name" value="P-loop containing nucleoside triphosphate hydrolases"/>
    <property type="match status" value="1"/>
</dbReference>
<dbReference type="InterPro" id="IPR003959">
    <property type="entry name" value="ATPase_AAA_core"/>
</dbReference>
<dbReference type="GO" id="GO:0005524">
    <property type="term" value="F:ATP binding"/>
    <property type="evidence" value="ECO:0007669"/>
    <property type="project" value="UniProtKB-KW"/>
</dbReference>
<dbReference type="GO" id="GO:0016887">
    <property type="term" value="F:ATP hydrolysis activity"/>
    <property type="evidence" value="ECO:0007669"/>
    <property type="project" value="InterPro"/>
</dbReference>
<evidence type="ECO:0000259" key="4">
    <source>
        <dbReference type="SMART" id="SM00382"/>
    </source>
</evidence>
<gene>
    <name evidence="5" type="ORF">PKNOH_S01021300</name>
</gene>
<protein>
    <submittedName>
        <fullName evidence="5">Putative AAA family ATPase</fullName>
    </submittedName>
</protein>